<feature type="region of interest" description="Disordered" evidence="1">
    <location>
        <begin position="28"/>
        <end position="60"/>
    </location>
</feature>
<feature type="compositionally biased region" description="Polar residues" evidence="1">
    <location>
        <begin position="146"/>
        <end position="160"/>
    </location>
</feature>
<protein>
    <submittedName>
        <fullName evidence="3">Uncharacterized protein</fullName>
    </submittedName>
</protein>
<feature type="compositionally biased region" description="Low complexity" evidence="1">
    <location>
        <begin position="106"/>
        <end position="122"/>
    </location>
</feature>
<feature type="region of interest" description="Disordered" evidence="1">
    <location>
        <begin position="103"/>
        <end position="175"/>
    </location>
</feature>
<name>A0A915N2J3_MELJA</name>
<feature type="compositionally biased region" description="Polar residues" evidence="1">
    <location>
        <begin position="123"/>
        <end position="137"/>
    </location>
</feature>
<evidence type="ECO:0000313" key="2">
    <source>
        <dbReference type="Proteomes" id="UP000887561"/>
    </source>
</evidence>
<reference evidence="3" key="1">
    <citation type="submission" date="2022-11" db="UniProtKB">
        <authorList>
            <consortium name="WormBaseParasite"/>
        </authorList>
    </citation>
    <scope>IDENTIFICATION</scope>
</reference>
<organism evidence="2 3">
    <name type="scientific">Meloidogyne javanica</name>
    <name type="common">Root-knot nematode worm</name>
    <dbReference type="NCBI Taxonomy" id="6303"/>
    <lineage>
        <taxon>Eukaryota</taxon>
        <taxon>Metazoa</taxon>
        <taxon>Ecdysozoa</taxon>
        <taxon>Nematoda</taxon>
        <taxon>Chromadorea</taxon>
        <taxon>Rhabditida</taxon>
        <taxon>Tylenchina</taxon>
        <taxon>Tylenchomorpha</taxon>
        <taxon>Tylenchoidea</taxon>
        <taxon>Meloidogynidae</taxon>
        <taxon>Meloidogyninae</taxon>
        <taxon>Meloidogyne</taxon>
        <taxon>Meloidogyne incognita group</taxon>
    </lineage>
</organism>
<sequence length="282" mass="30729">QRQRDNEYATYRASLLPQQNYLHYQNNSQNQQQGTLTRSFNSTSQQPQPSPMINRANLPINPNINNNLQCPTSTESYATIQRRCSKTSIASSGLTTAAQHIPSLVNNSSSSNQNRSSNRSNSLAQSEFKQKQTNLSEPPQIMAVLKQQNNNENGYNTQKRYGTLTKRNGGGGGGDGVNNTLRIYDGVHPITLGSNNSRVGSAASSSTTSQATFEAVDGYRNTSSFGNDYGTLTRKEINNGNEIKQKGEVGGGNLALEAAQWKRSKPTIVTNNKNSDFATSVV</sequence>
<proteinExistence type="predicted"/>
<dbReference type="WBParaSite" id="scaffold63_cov273.g118">
    <property type="protein sequence ID" value="scaffold63_cov273.g118"/>
    <property type="gene ID" value="scaffold63_cov273.g118"/>
</dbReference>
<keyword evidence="2" id="KW-1185">Reference proteome</keyword>
<evidence type="ECO:0000313" key="3">
    <source>
        <dbReference type="WBParaSite" id="scaffold63_cov273.g118"/>
    </source>
</evidence>
<accession>A0A915N2J3</accession>
<feature type="compositionally biased region" description="Polar residues" evidence="1">
    <location>
        <begin position="28"/>
        <end position="47"/>
    </location>
</feature>
<dbReference type="Proteomes" id="UP000887561">
    <property type="component" value="Unplaced"/>
</dbReference>
<evidence type="ECO:0000256" key="1">
    <source>
        <dbReference type="SAM" id="MobiDB-lite"/>
    </source>
</evidence>
<dbReference type="AlphaFoldDB" id="A0A915N2J3"/>